<dbReference type="InterPro" id="IPR033304">
    <property type="entry name" value="DLEC1"/>
</dbReference>
<dbReference type="EMBL" id="JARPUR010000005">
    <property type="protein sequence ID" value="KAK4875446.1"/>
    <property type="molecule type" value="Genomic_DNA"/>
</dbReference>
<feature type="domain" description="MSP" evidence="1">
    <location>
        <begin position="1374"/>
        <end position="1455"/>
    </location>
</feature>
<dbReference type="PANTHER" id="PTHR46348:SF1">
    <property type="entry name" value="DELETED IN LUNG AND ESOPHAGEAL CANCER PROTEIN 1"/>
    <property type="match status" value="1"/>
</dbReference>
<dbReference type="GO" id="GO:0005929">
    <property type="term" value="C:cilium"/>
    <property type="evidence" value="ECO:0007669"/>
    <property type="project" value="TreeGrafter"/>
</dbReference>
<name>A0AAN7S7K2_9COLE</name>
<dbReference type="Gene3D" id="2.60.40.10">
    <property type="entry name" value="Immunoglobulins"/>
    <property type="match status" value="3"/>
</dbReference>
<dbReference type="GO" id="GO:0005737">
    <property type="term" value="C:cytoplasm"/>
    <property type="evidence" value="ECO:0007669"/>
    <property type="project" value="TreeGrafter"/>
</dbReference>
<evidence type="ECO:0000313" key="2">
    <source>
        <dbReference type="EMBL" id="KAK4875446.1"/>
    </source>
</evidence>
<protein>
    <recommendedName>
        <fullName evidence="1">MSP domain-containing protein</fullName>
    </recommendedName>
</protein>
<gene>
    <name evidence="2" type="ORF">RN001_011868</name>
</gene>
<dbReference type="Pfam" id="PF23316">
    <property type="entry name" value="Ig_DLEC1_6th"/>
    <property type="match status" value="1"/>
</dbReference>
<evidence type="ECO:0000259" key="1">
    <source>
        <dbReference type="PROSITE" id="PS50202"/>
    </source>
</evidence>
<proteinExistence type="predicted"/>
<dbReference type="PANTHER" id="PTHR46348">
    <property type="entry name" value="DELETED IN LUNG AND ESOPHAGEAL CANCER PROTEIN 1"/>
    <property type="match status" value="1"/>
</dbReference>
<keyword evidence="3" id="KW-1185">Reference proteome</keyword>
<dbReference type="PROSITE" id="PS50202">
    <property type="entry name" value="MSP"/>
    <property type="match status" value="1"/>
</dbReference>
<dbReference type="Proteomes" id="UP001353858">
    <property type="component" value="Unassembled WGS sequence"/>
</dbReference>
<comment type="caution">
    <text evidence="2">The sequence shown here is derived from an EMBL/GenBank/DDBJ whole genome shotgun (WGS) entry which is preliminary data.</text>
</comment>
<dbReference type="GO" id="GO:0015631">
    <property type="term" value="F:tubulin binding"/>
    <property type="evidence" value="ECO:0007669"/>
    <property type="project" value="TreeGrafter"/>
</dbReference>
<evidence type="ECO:0000313" key="3">
    <source>
        <dbReference type="Proteomes" id="UP001353858"/>
    </source>
</evidence>
<reference evidence="3" key="1">
    <citation type="submission" date="2023-01" db="EMBL/GenBank/DDBJ databases">
        <title>Key to firefly adult light organ development and bioluminescence: homeobox transcription factors regulate luciferase expression and transportation to peroxisome.</title>
        <authorList>
            <person name="Fu X."/>
        </authorList>
    </citation>
    <scope>NUCLEOTIDE SEQUENCE [LARGE SCALE GENOMIC DNA]</scope>
</reference>
<organism evidence="2 3">
    <name type="scientific">Aquatica leii</name>
    <dbReference type="NCBI Taxonomy" id="1421715"/>
    <lineage>
        <taxon>Eukaryota</taxon>
        <taxon>Metazoa</taxon>
        <taxon>Ecdysozoa</taxon>
        <taxon>Arthropoda</taxon>
        <taxon>Hexapoda</taxon>
        <taxon>Insecta</taxon>
        <taxon>Pterygota</taxon>
        <taxon>Neoptera</taxon>
        <taxon>Endopterygota</taxon>
        <taxon>Coleoptera</taxon>
        <taxon>Polyphaga</taxon>
        <taxon>Elateriformia</taxon>
        <taxon>Elateroidea</taxon>
        <taxon>Lampyridae</taxon>
        <taxon>Luciolinae</taxon>
        <taxon>Aquatica</taxon>
    </lineage>
</organism>
<dbReference type="InterPro" id="IPR000535">
    <property type="entry name" value="MSP_dom"/>
</dbReference>
<accession>A0AAN7S7K2</accession>
<dbReference type="InterPro" id="IPR013783">
    <property type="entry name" value="Ig-like_fold"/>
</dbReference>
<sequence length="1455" mass="166326">MFHVPLIPKTKESKNFDVSHVLQEAFQDFIDPDEFYENVTRNVSKFNLKNANLSRTGEEVIAVYDGTKLCMDDITHTEHQLMVSQAKYLKREDEINNDSVLRENIKLTRPTIFQQLDAHDIDKHHLLQKKDLLPSKAEAAMDFSMTSNEHLCEPPCEALSEIFEVIDTDENCIREPSQLQVTKKKSRRPKLEVIFKAEPKELEFLEYCLGVTYEKRFKLRNITNCTRTFIPYVLPHGSPFEVKLHWGVTRVASGMFVIFSVKYRPDVYKDVEEKMRINTFTGEDVVVTFKSYRTPPRLVAYIYKNLEHLREKCPTIYDSDYEFSEERQLALNSSIDCGGCFVGTELEATIIFRNPGNELILGAFAIHPTYFEIKRDEFIELRITFISKEFGLAVEKLFLLCDNNTVEELEIVADGVLFDKTSVVIDPQLTSKGHELETFDAKCAFVINYKKCHPHYEYIRFITVQNNSCLNYDYKWVVRSTVSHVEGIMFEKLETEWLLIRNAQPRLHSNSTTDFELVLRCPDNITGIYSLVLILHVLNIPEASLAEDTSFCVLQKTDDDQSVIDDCQFDVHVKVIKPKARFLTNYLCFGIIPRGHRVSPKKVYIQNTGLETIEWSILECSYNFTERKVIYFDSLKHLSANKGLLFPGDTITVTYTIDSPSVHCRWVSFLILISIHPMQMAMDSICIITYEVAEPNVKVHSALSKFPLIIPQNLLYLSCETHYQLCVHNIAKNICGAFMFGSPRGEQANALSVTFDPRSGIVGPKKCIHVMMTITPLQTGVIDDFQVPCNIECTDNPIMLTFMCVVDNINLNYYLPDAQGKFTKIFWPVHVVSNPSESFLNMVNKTTNDASRLILDSCDTNEIFRHTSLDKLDTPNDSFDDLEIPSSSKLNIESQESIVVKSPSNATLSEISLKDYFSGHLELYEHSIEFRSVPLRTPVKKTIMIENVTPILGNYTMNSTNFYPMYSANTRESLFQQMLEDINIKPKSDEWEKLVNTEYGIMIKFSPTYGSVSSMDIIDIDIWVYANTWGAYIEEVIINVNDVKPFYFNLIIEAVGIPIEYPISLNSILNETVVRFGSFSYSSEPTTRALKIKNYGCIPLHIVWHTFLLGGQPTNFNLIMETFDHSSTSTSTNTTEMSMKLLITNKYHGIQDNLIFQVSPVSIKLRPKATKELRITFDPKTISPKFEKTELEGALVGHIHLKNKYKFQSNVFVRKTDIEIGPTKVKLLVALELPILQLQLLQGDLKIGAYANDIIEAQEIRYERNLIFRNTHQPRAEVSMNINKPFRVVNLTTIHAKTDKEYVAASVPHDYCLHALIECTIDAEQVLQYSDMLFNANTTIFPETVDFADNAVVVKRNLEVFQNAVKTQVLPMEFTIFYPSFEVSQKTVAFGVVFVGNTKKNLLNLYNTTGNAIPFTVHKPPLAKAFDVIPARGVIPKSNGRVTMCFTLNVHFTPR</sequence>
<dbReference type="GO" id="GO:0008285">
    <property type="term" value="P:negative regulation of cell population proliferation"/>
    <property type="evidence" value="ECO:0007669"/>
    <property type="project" value="InterPro"/>
</dbReference>